<evidence type="ECO:0000259" key="2">
    <source>
        <dbReference type="Pfam" id="PF20163"/>
    </source>
</evidence>
<evidence type="ECO:0000313" key="4">
    <source>
        <dbReference type="Proteomes" id="UP000054771"/>
    </source>
</evidence>
<protein>
    <recommendedName>
        <fullName evidence="2">DUF6536 domain-containing protein</fullName>
    </recommendedName>
</protein>
<evidence type="ECO:0000313" key="3">
    <source>
        <dbReference type="EMBL" id="CEL02139.1"/>
    </source>
</evidence>
<dbReference type="OMA" id="DPYRWIC"/>
<gene>
    <name evidence="3" type="ORF">ASPCAL03311</name>
</gene>
<keyword evidence="1" id="KW-0472">Membrane</keyword>
<dbReference type="Proteomes" id="UP000054771">
    <property type="component" value="Unassembled WGS sequence"/>
</dbReference>
<proteinExistence type="predicted"/>
<feature type="transmembrane region" description="Helical" evidence="1">
    <location>
        <begin position="468"/>
        <end position="490"/>
    </location>
</feature>
<keyword evidence="4" id="KW-1185">Reference proteome</keyword>
<organism evidence="3 4">
    <name type="scientific">Aspergillus calidoustus</name>
    <dbReference type="NCBI Taxonomy" id="454130"/>
    <lineage>
        <taxon>Eukaryota</taxon>
        <taxon>Fungi</taxon>
        <taxon>Dikarya</taxon>
        <taxon>Ascomycota</taxon>
        <taxon>Pezizomycotina</taxon>
        <taxon>Eurotiomycetes</taxon>
        <taxon>Eurotiomycetidae</taxon>
        <taxon>Eurotiales</taxon>
        <taxon>Aspergillaceae</taxon>
        <taxon>Aspergillus</taxon>
        <taxon>Aspergillus subgen. Nidulantes</taxon>
    </lineage>
</organism>
<keyword evidence="1" id="KW-0812">Transmembrane</keyword>
<dbReference type="PANTHER" id="PTHR35395">
    <property type="entry name" value="DUF6536 DOMAIN-CONTAINING PROTEIN"/>
    <property type="match status" value="1"/>
</dbReference>
<dbReference type="AlphaFoldDB" id="A0A0U5FRV5"/>
<dbReference type="STRING" id="454130.A0A0U5FRV5"/>
<name>A0A0U5FRV5_ASPCI</name>
<feature type="transmembrane region" description="Helical" evidence="1">
    <location>
        <begin position="634"/>
        <end position="652"/>
    </location>
</feature>
<feature type="domain" description="DUF6536" evidence="2">
    <location>
        <begin position="43"/>
        <end position="191"/>
    </location>
</feature>
<evidence type="ECO:0000256" key="1">
    <source>
        <dbReference type="SAM" id="Phobius"/>
    </source>
</evidence>
<feature type="transmembrane region" description="Helical" evidence="1">
    <location>
        <begin position="534"/>
        <end position="554"/>
    </location>
</feature>
<reference evidence="4" key="1">
    <citation type="journal article" date="2016" name="Genome Announc.">
        <title>Draft genome sequences of fungus Aspergillus calidoustus.</title>
        <authorList>
            <person name="Horn F."/>
            <person name="Linde J."/>
            <person name="Mattern D.J."/>
            <person name="Walther G."/>
            <person name="Guthke R."/>
            <person name="Scherlach K."/>
            <person name="Martin K."/>
            <person name="Brakhage A.A."/>
            <person name="Petzke L."/>
            <person name="Valiante V."/>
        </authorList>
    </citation>
    <scope>NUCLEOTIDE SEQUENCE [LARGE SCALE GENOMIC DNA]</scope>
    <source>
        <strain evidence="4">SF006504</strain>
    </source>
</reference>
<feature type="transmembrane region" description="Helical" evidence="1">
    <location>
        <begin position="48"/>
        <end position="70"/>
    </location>
</feature>
<accession>A0A0U5FRV5</accession>
<dbReference type="Pfam" id="PF20163">
    <property type="entry name" value="DUF6536"/>
    <property type="match status" value="1"/>
</dbReference>
<dbReference type="InterPro" id="IPR046623">
    <property type="entry name" value="DUF6536"/>
</dbReference>
<dbReference type="PANTHER" id="PTHR35395:SF1">
    <property type="entry name" value="DUF6536 DOMAIN-CONTAINING PROTEIN"/>
    <property type="match status" value="1"/>
</dbReference>
<feature type="transmembrane region" description="Helical" evidence="1">
    <location>
        <begin position="90"/>
        <end position="112"/>
    </location>
</feature>
<sequence>MKNPIMLELASLRRNHELLEQDDAENKDIAPPRKPHGGRFGGWKATMCLGATTSVVVLILNLVMLLWATLRHSATESVLFSGNCDRVKQISAGIHFLINILSTLLLSASNYAMQCLSAPSRGDLDRAHAKHKWLDIGVPSLRNLSRIPITRSLLWCCLVFSSVPLHLFYNSSVYSTISANAYDVYVSNSSFPTLTLEHVTLIYDGANDMLLDYAPARRLVKQANILKRLSIQDCLDAYATNFQLQYGSVVLISDGFSGVNSSISRVYSQQVPSPHDDPEIDPYRWICADRRGMALEQPCSQYLSDIRLRDDWVVYGYKVNYCLADMEGEKCTLEFSLPLAIAVTGANFVKAVLIVLATVLLSGAPILTVGDAIASFLRSPDNMTEDNCLLSRELVALKSKNKKVALFSSTMQKVATSLTCKLGALGVKVPSTFRFGSYTAQHPEESQKPAVYNATPKRRWSSLSLTRWVLCLSIYTSALILCIALLIHGVTRLDDQSGLWTSGLASINTKTMVDTLNWPGGLIPNTLIANIPQLIFSALYFMCNAILTNMALATEWDRFAITRKGLRVSAPPQGHQRRTHFLSLPYRYGVPLIALSALLHWLMSQSIFLVRIVVYRDGERRPSGDTMTVGYSPPAIVIGVCVGVLLPAGLLLTGRRRFRSGMPVAGSCSLAIAAACHPRSAETRSEGIEYERLKWGVEPCEEGEVGHCAFSGAKVDKPVDGMVYQ</sequence>
<dbReference type="EMBL" id="CDMC01000003">
    <property type="protein sequence ID" value="CEL02139.1"/>
    <property type="molecule type" value="Genomic_DNA"/>
</dbReference>
<dbReference type="OrthoDB" id="5429634at2759"/>
<feature type="transmembrane region" description="Helical" evidence="1">
    <location>
        <begin position="588"/>
        <end position="614"/>
    </location>
</feature>
<keyword evidence="1" id="KW-1133">Transmembrane helix</keyword>